<comment type="caution">
    <text evidence="1">The sequence shown here is derived from an EMBL/GenBank/DDBJ whole genome shotgun (WGS) entry which is preliminary data.</text>
</comment>
<gene>
    <name evidence="1" type="ORF">H6G03_29980</name>
</gene>
<dbReference type="EMBL" id="JACJPW010000113">
    <property type="protein sequence ID" value="MBD2185255.1"/>
    <property type="molecule type" value="Genomic_DNA"/>
</dbReference>
<evidence type="ECO:0000313" key="2">
    <source>
        <dbReference type="Proteomes" id="UP000641646"/>
    </source>
</evidence>
<protein>
    <submittedName>
        <fullName evidence="1">Uncharacterized protein</fullName>
    </submittedName>
</protein>
<dbReference type="RefSeq" id="WP_190473283.1">
    <property type="nucleotide sequence ID" value="NZ_JACJPW010000113.1"/>
</dbReference>
<proteinExistence type="predicted"/>
<evidence type="ECO:0000313" key="1">
    <source>
        <dbReference type="EMBL" id="MBD2185255.1"/>
    </source>
</evidence>
<name>A0A926ZJQ4_9CYAN</name>
<accession>A0A926ZJQ4</accession>
<sequence>MPNVISDTSPIQYLYQLNLLDLLPNLYSEIIIPQAVESEIATGKLLGISLPNLASLSWITVRQHFS</sequence>
<organism evidence="1 2">
    <name type="scientific">Aerosakkonema funiforme FACHB-1375</name>
    <dbReference type="NCBI Taxonomy" id="2949571"/>
    <lineage>
        <taxon>Bacteria</taxon>
        <taxon>Bacillati</taxon>
        <taxon>Cyanobacteriota</taxon>
        <taxon>Cyanophyceae</taxon>
        <taxon>Oscillatoriophycideae</taxon>
        <taxon>Aerosakkonematales</taxon>
        <taxon>Aerosakkonemataceae</taxon>
        <taxon>Aerosakkonema</taxon>
    </lineage>
</organism>
<dbReference type="InterPro" id="IPR021799">
    <property type="entry name" value="PIN-like_prokaryotic"/>
</dbReference>
<dbReference type="Proteomes" id="UP000641646">
    <property type="component" value="Unassembled WGS sequence"/>
</dbReference>
<keyword evidence="2" id="KW-1185">Reference proteome</keyword>
<reference evidence="1" key="2">
    <citation type="submission" date="2020-08" db="EMBL/GenBank/DDBJ databases">
        <authorList>
            <person name="Chen M."/>
            <person name="Teng W."/>
            <person name="Zhao L."/>
            <person name="Hu C."/>
            <person name="Zhou Y."/>
            <person name="Han B."/>
            <person name="Song L."/>
            <person name="Shu W."/>
        </authorList>
    </citation>
    <scope>NUCLEOTIDE SEQUENCE</scope>
    <source>
        <strain evidence="1">FACHB-1375</strain>
    </source>
</reference>
<dbReference type="AlphaFoldDB" id="A0A926ZJQ4"/>
<reference evidence="1" key="1">
    <citation type="journal article" date="2015" name="ISME J.">
        <title>Draft Genome Sequence of Streptomyces incarnatus NRRL8089, which Produces the Nucleoside Antibiotic Sinefungin.</title>
        <authorList>
            <person name="Oshima K."/>
            <person name="Hattori M."/>
            <person name="Shimizu H."/>
            <person name="Fukuda K."/>
            <person name="Nemoto M."/>
            <person name="Inagaki K."/>
            <person name="Tamura T."/>
        </authorList>
    </citation>
    <scope>NUCLEOTIDE SEQUENCE</scope>
    <source>
        <strain evidence="1">FACHB-1375</strain>
    </source>
</reference>
<dbReference type="Pfam" id="PF11848">
    <property type="entry name" value="DUF3368"/>
    <property type="match status" value="1"/>
</dbReference>